<dbReference type="InterPro" id="IPR005158">
    <property type="entry name" value="BTAD"/>
</dbReference>
<evidence type="ECO:0000313" key="6">
    <source>
        <dbReference type="Proteomes" id="UP000579945"/>
    </source>
</evidence>
<feature type="domain" description="OmpR/PhoB-type" evidence="4">
    <location>
        <begin position="1"/>
        <end position="90"/>
    </location>
</feature>
<dbReference type="GO" id="GO:0016887">
    <property type="term" value="F:ATP hydrolysis activity"/>
    <property type="evidence" value="ECO:0007669"/>
    <property type="project" value="InterPro"/>
</dbReference>
<accession>A0A7W5V9Q7</accession>
<evidence type="ECO:0000256" key="2">
    <source>
        <dbReference type="ARBA" id="ARBA00023125"/>
    </source>
</evidence>
<gene>
    <name evidence="5" type="ORF">FHR33_003540</name>
</gene>
<comment type="similarity">
    <text evidence="1">Belongs to the AfsR/DnrI/RedD regulatory family.</text>
</comment>
<feature type="DNA-binding region" description="OmpR/PhoB-type" evidence="3">
    <location>
        <begin position="1"/>
        <end position="90"/>
    </location>
</feature>
<dbReference type="InterPro" id="IPR049945">
    <property type="entry name" value="AAA_22"/>
</dbReference>
<evidence type="ECO:0000313" key="5">
    <source>
        <dbReference type="EMBL" id="MBB3727680.1"/>
    </source>
</evidence>
<organism evidence="5 6">
    <name type="scientific">Nonomuraea dietziae</name>
    <dbReference type="NCBI Taxonomy" id="65515"/>
    <lineage>
        <taxon>Bacteria</taxon>
        <taxon>Bacillati</taxon>
        <taxon>Actinomycetota</taxon>
        <taxon>Actinomycetes</taxon>
        <taxon>Streptosporangiales</taxon>
        <taxon>Streptosporangiaceae</taxon>
        <taxon>Nonomuraea</taxon>
    </lineage>
</organism>
<dbReference type="CDD" id="cd15831">
    <property type="entry name" value="BTAD"/>
    <property type="match status" value="1"/>
</dbReference>
<dbReference type="PROSITE" id="PS51755">
    <property type="entry name" value="OMPR_PHOB"/>
    <property type="match status" value="1"/>
</dbReference>
<dbReference type="Pfam" id="PF13401">
    <property type="entry name" value="AAA_22"/>
    <property type="match status" value="1"/>
</dbReference>
<dbReference type="SMART" id="SM00028">
    <property type="entry name" value="TPR"/>
    <property type="match status" value="4"/>
</dbReference>
<keyword evidence="6" id="KW-1185">Reference proteome</keyword>
<dbReference type="InterPro" id="IPR011990">
    <property type="entry name" value="TPR-like_helical_dom_sf"/>
</dbReference>
<dbReference type="InterPro" id="IPR001867">
    <property type="entry name" value="OmpR/PhoB-type_DNA-bd"/>
</dbReference>
<comment type="caution">
    <text evidence="5">The sequence shown here is derived from an EMBL/GenBank/DDBJ whole genome shotgun (WGS) entry which is preliminary data.</text>
</comment>
<name>A0A7W5V9Q7_9ACTN</name>
<dbReference type="GO" id="GO:0006355">
    <property type="term" value="P:regulation of DNA-templated transcription"/>
    <property type="evidence" value="ECO:0007669"/>
    <property type="project" value="InterPro"/>
</dbReference>
<dbReference type="Gene3D" id="1.10.10.10">
    <property type="entry name" value="Winged helix-like DNA-binding domain superfamily/Winged helix DNA-binding domain"/>
    <property type="match status" value="1"/>
</dbReference>
<dbReference type="PANTHER" id="PTHR47691">
    <property type="entry name" value="REGULATOR-RELATED"/>
    <property type="match status" value="1"/>
</dbReference>
<dbReference type="InterPro" id="IPR016032">
    <property type="entry name" value="Sig_transdc_resp-reg_C-effctor"/>
</dbReference>
<dbReference type="InterPro" id="IPR058852">
    <property type="entry name" value="HTH_77"/>
</dbReference>
<dbReference type="SUPFAM" id="SSF48452">
    <property type="entry name" value="TPR-like"/>
    <property type="match status" value="2"/>
</dbReference>
<dbReference type="InterPro" id="IPR019734">
    <property type="entry name" value="TPR_rpt"/>
</dbReference>
<dbReference type="Pfam" id="PF03704">
    <property type="entry name" value="BTAD"/>
    <property type="match status" value="1"/>
</dbReference>
<dbReference type="Proteomes" id="UP000579945">
    <property type="component" value="Unassembled WGS sequence"/>
</dbReference>
<dbReference type="EMBL" id="JACIBV010000001">
    <property type="protein sequence ID" value="MBB3727680.1"/>
    <property type="molecule type" value="Genomic_DNA"/>
</dbReference>
<dbReference type="SUPFAM" id="SSF46894">
    <property type="entry name" value="C-terminal effector domain of the bipartite response regulators"/>
    <property type="match status" value="1"/>
</dbReference>
<dbReference type="SUPFAM" id="SSF52540">
    <property type="entry name" value="P-loop containing nucleoside triphosphate hydrolases"/>
    <property type="match status" value="1"/>
</dbReference>
<sequence>MRVDILGPVRVLDGDGRPVALGGPRVRALLVLLAAEAGRIVTQEQLIDGLYGAEPPEGAANALQSQVSRLRRALGRQLVEFHPAGYRLAIDPQDVDAHRFEQLAAEGREALRAGDPARASGALRQALGLWRGAALADAPLARAAATRLAELRLAATEDRTQAELELGAHRELVGELRALVAAHPLRERLRVQLMRALYGSGRQAEALDTYEEGRRLLDEELGVEPGAELAAAHLAVLRADPSLGPAPRSGAEPSRQGLRAPLTSFVGRAEDLGRVRRLLEEARLVTLIGPGGAGKSRLAAEAAAPAPLDVCFVELAPLTDGADVAQAVVDALDLRDTMLPSPDRPATNPAARLVTALADRTLLLILDNCEHLVGAAAALADRLLAACPHLRLMATSREALGITGEAIYPVQPLRLPPPGASDAPGYPAVRLFTDRAAAVLPGFTVEEGVLDHVIHICRALDGLPLAIELAAARLRAMPVREVAARLDDRFRLLARGSRTALPRHQTLRAVVAWSWDLLDESEQAMARRLTVFAGGATLEAAERVCGLPEELLTSLVEKSLVEVVGGRYRMLETIRAFCAERLSEAGEVETYRRAHAAYYGDLADAADPHLRQAEQLEWLAMLDKERDNLNAALRWAVDEGAAADGLRLVGALSCYWWIRGRRAESAAMAAELLAVVGTEPEEGLEEEYAMCVLASAWAEQRQPVDLGPLMYDGSRAFRREFLNVMLPMFQGPPDDYDVIATMTAAAIDEISPWLRGLNHAGLAFMQQNLGRHRQSWIHFEQSLDHFRELGERWGGTIALSGMADLAYQQGDYPTSVELLGRTLSLAEQLGAVEDIADYSCRMADSIVRMGDLAEAERQYLRVVELAGRSGARETSARAHLGLGEVARRRGDAVVAKALMKQALAECPSDWYSAEDTRLQIMLGLAAAELLAGDREAARDWYTRVLASTEGVNMPLHARAQEGLSALGE</sequence>
<dbReference type="AlphaFoldDB" id="A0A7W5V9Q7"/>
<dbReference type="Gene3D" id="1.25.40.10">
    <property type="entry name" value="Tetratricopeptide repeat domain"/>
    <property type="match status" value="2"/>
</dbReference>
<dbReference type="Pfam" id="PF00486">
    <property type="entry name" value="Trans_reg_C"/>
    <property type="match status" value="1"/>
</dbReference>
<dbReference type="Gene3D" id="3.40.50.300">
    <property type="entry name" value="P-loop containing nucleotide triphosphate hydrolases"/>
    <property type="match status" value="1"/>
</dbReference>
<dbReference type="GO" id="GO:0000160">
    <property type="term" value="P:phosphorelay signal transduction system"/>
    <property type="evidence" value="ECO:0007669"/>
    <property type="project" value="InterPro"/>
</dbReference>
<dbReference type="InterPro" id="IPR027417">
    <property type="entry name" value="P-loop_NTPase"/>
</dbReference>
<dbReference type="Pfam" id="PF25872">
    <property type="entry name" value="HTH_77"/>
    <property type="match status" value="1"/>
</dbReference>
<dbReference type="PANTHER" id="PTHR47691:SF3">
    <property type="entry name" value="HTH-TYPE TRANSCRIPTIONAL REGULATOR RV0890C-RELATED"/>
    <property type="match status" value="1"/>
</dbReference>
<evidence type="ECO:0000256" key="1">
    <source>
        <dbReference type="ARBA" id="ARBA00005820"/>
    </source>
</evidence>
<protein>
    <submittedName>
        <fullName evidence="5">Putative ATPase/DNA-binding SARP family transcriptional activator</fullName>
    </submittedName>
</protein>
<evidence type="ECO:0000259" key="4">
    <source>
        <dbReference type="PROSITE" id="PS51755"/>
    </source>
</evidence>
<dbReference type="SMART" id="SM01043">
    <property type="entry name" value="BTAD"/>
    <property type="match status" value="1"/>
</dbReference>
<dbReference type="PRINTS" id="PR00364">
    <property type="entry name" value="DISEASERSIST"/>
</dbReference>
<dbReference type="SMART" id="SM00862">
    <property type="entry name" value="Trans_reg_C"/>
    <property type="match status" value="1"/>
</dbReference>
<proteinExistence type="inferred from homology"/>
<reference evidence="5 6" key="1">
    <citation type="submission" date="2020-08" db="EMBL/GenBank/DDBJ databases">
        <title>Sequencing the genomes of 1000 actinobacteria strains.</title>
        <authorList>
            <person name="Klenk H.-P."/>
        </authorList>
    </citation>
    <scope>NUCLEOTIDE SEQUENCE [LARGE SCALE GENOMIC DNA]</scope>
    <source>
        <strain evidence="5 6">DSM 44320</strain>
    </source>
</reference>
<dbReference type="InterPro" id="IPR036388">
    <property type="entry name" value="WH-like_DNA-bd_sf"/>
</dbReference>
<dbReference type="GO" id="GO:0003677">
    <property type="term" value="F:DNA binding"/>
    <property type="evidence" value="ECO:0007669"/>
    <property type="project" value="UniProtKB-UniRule"/>
</dbReference>
<keyword evidence="2 3" id="KW-0238">DNA-binding</keyword>
<dbReference type="RefSeq" id="WP_183648606.1">
    <property type="nucleotide sequence ID" value="NZ_JACIBV010000001.1"/>
</dbReference>
<evidence type="ECO:0000256" key="3">
    <source>
        <dbReference type="PROSITE-ProRule" id="PRU01091"/>
    </source>
</evidence>
<dbReference type="GeneID" id="95389967"/>